<reference evidence="2" key="2">
    <citation type="submission" date="2023-06" db="EMBL/GenBank/DDBJ databases">
        <authorList>
            <consortium name="Lawrence Berkeley National Laboratory"/>
            <person name="Haridas S."/>
            <person name="Hensen N."/>
            <person name="Bonometti L."/>
            <person name="Westerberg I."/>
            <person name="Brannstrom I.O."/>
            <person name="Guillou S."/>
            <person name="Cros-Aarteil S."/>
            <person name="Calhoun S."/>
            <person name="Kuo A."/>
            <person name="Mondo S."/>
            <person name="Pangilinan J."/>
            <person name="Riley R."/>
            <person name="Labutti K."/>
            <person name="Andreopoulos B."/>
            <person name="Lipzen A."/>
            <person name="Chen C."/>
            <person name="Yanf M."/>
            <person name="Daum C."/>
            <person name="Ng V."/>
            <person name="Clum A."/>
            <person name="Steindorff A."/>
            <person name="Ohm R."/>
            <person name="Martin F."/>
            <person name="Silar P."/>
            <person name="Natvig D."/>
            <person name="Lalanne C."/>
            <person name="Gautier V."/>
            <person name="Ament-Velasquez S.L."/>
            <person name="Kruys A."/>
            <person name="Hutchinson M.I."/>
            <person name="Powell A.J."/>
            <person name="Barry K."/>
            <person name="Miller A.N."/>
            <person name="Grigoriev I.V."/>
            <person name="Debuchy R."/>
            <person name="Gladieux P."/>
            <person name="Thoren M.H."/>
            <person name="Johannesson H."/>
        </authorList>
    </citation>
    <scope>NUCLEOTIDE SEQUENCE</scope>
    <source>
        <strain evidence="2">CBS 560.94</strain>
    </source>
</reference>
<protein>
    <submittedName>
        <fullName evidence="2">Uncharacterized protein</fullName>
    </submittedName>
</protein>
<dbReference type="RefSeq" id="XP_062685981.1">
    <property type="nucleotide sequence ID" value="XM_062824003.1"/>
</dbReference>
<proteinExistence type="predicted"/>
<organism evidence="2 3">
    <name type="scientific">Neurospora tetraspora</name>
    <dbReference type="NCBI Taxonomy" id="94610"/>
    <lineage>
        <taxon>Eukaryota</taxon>
        <taxon>Fungi</taxon>
        <taxon>Dikarya</taxon>
        <taxon>Ascomycota</taxon>
        <taxon>Pezizomycotina</taxon>
        <taxon>Sordariomycetes</taxon>
        <taxon>Sordariomycetidae</taxon>
        <taxon>Sordariales</taxon>
        <taxon>Sordariaceae</taxon>
        <taxon>Neurospora</taxon>
    </lineage>
</organism>
<evidence type="ECO:0000313" key="3">
    <source>
        <dbReference type="Proteomes" id="UP001278500"/>
    </source>
</evidence>
<reference evidence="2" key="1">
    <citation type="journal article" date="2023" name="Mol. Phylogenet. Evol.">
        <title>Genome-scale phylogeny and comparative genomics of the fungal order Sordariales.</title>
        <authorList>
            <person name="Hensen N."/>
            <person name="Bonometti L."/>
            <person name="Westerberg I."/>
            <person name="Brannstrom I.O."/>
            <person name="Guillou S."/>
            <person name="Cros-Aarteil S."/>
            <person name="Calhoun S."/>
            <person name="Haridas S."/>
            <person name="Kuo A."/>
            <person name="Mondo S."/>
            <person name="Pangilinan J."/>
            <person name="Riley R."/>
            <person name="LaButti K."/>
            <person name="Andreopoulos B."/>
            <person name="Lipzen A."/>
            <person name="Chen C."/>
            <person name="Yan M."/>
            <person name="Daum C."/>
            <person name="Ng V."/>
            <person name="Clum A."/>
            <person name="Steindorff A."/>
            <person name="Ohm R.A."/>
            <person name="Martin F."/>
            <person name="Silar P."/>
            <person name="Natvig D.O."/>
            <person name="Lalanne C."/>
            <person name="Gautier V."/>
            <person name="Ament-Velasquez S.L."/>
            <person name="Kruys A."/>
            <person name="Hutchinson M.I."/>
            <person name="Powell A.J."/>
            <person name="Barry K."/>
            <person name="Miller A.N."/>
            <person name="Grigoriev I.V."/>
            <person name="Debuchy R."/>
            <person name="Gladieux P."/>
            <person name="Hiltunen Thoren M."/>
            <person name="Johannesson H."/>
        </authorList>
    </citation>
    <scope>NUCLEOTIDE SEQUENCE</scope>
    <source>
        <strain evidence="2">CBS 560.94</strain>
    </source>
</reference>
<dbReference type="Proteomes" id="UP001278500">
    <property type="component" value="Unassembled WGS sequence"/>
</dbReference>
<evidence type="ECO:0000313" key="2">
    <source>
        <dbReference type="EMBL" id="KAK3354603.1"/>
    </source>
</evidence>
<gene>
    <name evidence="2" type="ORF">B0H65DRAFT_415771</name>
</gene>
<dbReference type="GeneID" id="87861157"/>
<evidence type="ECO:0000256" key="1">
    <source>
        <dbReference type="SAM" id="MobiDB-lite"/>
    </source>
</evidence>
<name>A0AAE0JNU5_9PEZI</name>
<dbReference type="AlphaFoldDB" id="A0AAE0JNU5"/>
<accession>A0AAE0JNU5</accession>
<sequence>MACCATYHNRPNSKNKQTQTLPVRPALTEIQTVPPIPRRRFRTPEATTKSHAT</sequence>
<feature type="region of interest" description="Disordered" evidence="1">
    <location>
        <begin position="34"/>
        <end position="53"/>
    </location>
</feature>
<comment type="caution">
    <text evidence="2">The sequence shown here is derived from an EMBL/GenBank/DDBJ whole genome shotgun (WGS) entry which is preliminary data.</text>
</comment>
<keyword evidence="3" id="KW-1185">Reference proteome</keyword>
<dbReference type="EMBL" id="JAUEPP010000001">
    <property type="protein sequence ID" value="KAK3354603.1"/>
    <property type="molecule type" value="Genomic_DNA"/>
</dbReference>